<dbReference type="InterPro" id="IPR029787">
    <property type="entry name" value="Nucleotide_cyclase"/>
</dbReference>
<name>A0A918XCS8_9GAMM</name>
<gene>
    <name evidence="4" type="ORF">GCM10007053_02750</name>
</gene>
<evidence type="ECO:0000313" key="5">
    <source>
        <dbReference type="Proteomes" id="UP000644693"/>
    </source>
</evidence>
<evidence type="ECO:0000259" key="3">
    <source>
        <dbReference type="PROSITE" id="PS50887"/>
    </source>
</evidence>
<reference evidence="4" key="1">
    <citation type="journal article" date="2014" name="Int. J. Syst. Evol. Microbiol.">
        <title>Complete genome sequence of Corynebacterium casei LMG S-19264T (=DSM 44701T), isolated from a smear-ripened cheese.</title>
        <authorList>
            <consortium name="US DOE Joint Genome Institute (JGI-PGF)"/>
            <person name="Walter F."/>
            <person name="Albersmeier A."/>
            <person name="Kalinowski J."/>
            <person name="Ruckert C."/>
        </authorList>
    </citation>
    <scope>NUCLEOTIDE SEQUENCE</scope>
    <source>
        <strain evidence="4">KCTC 23430</strain>
    </source>
</reference>
<dbReference type="EC" id="2.7.7.65" evidence="1"/>
<dbReference type="InterPro" id="IPR043128">
    <property type="entry name" value="Rev_trsase/Diguanyl_cyclase"/>
</dbReference>
<dbReference type="InterPro" id="IPR029016">
    <property type="entry name" value="GAF-like_dom_sf"/>
</dbReference>
<dbReference type="Gene3D" id="3.30.450.40">
    <property type="match status" value="1"/>
</dbReference>
<dbReference type="SUPFAM" id="SSF55073">
    <property type="entry name" value="Nucleotide cyclase"/>
    <property type="match status" value="1"/>
</dbReference>
<sequence>MPQDFDANGRIEEIEAAPPLETAAELRERRLAETITLNRYLSHQIRQLVHMLLEANDLPRFLEIILATMPQHFRFPLAELWLYDPEGVLGGLIVDAERYGGHLKLTRDAFDMQELYDLEPDITLLDATDPRMFEVLKSEHGIEYALLLPLTDGGRLMGSLHCGLQHAELLANEPEEDLVAHLAHVIALTFKNVVARQQVSQLTLLDPLTHISNLRGFEKDIAREISRARRAHEPLSILVMDIDEYQELFTHYDQSTSHHVIRKAAARISSDLRETDYLARLSESSLAIVLPGCTESLAQDIGERMRADIDQFAIDDGRGAVLHITLSIGMVTWDPEQYPAIDMSQLARQMQSEAAKALATSRQNGGNRVSVARLSMLAT</sequence>
<dbReference type="PANTHER" id="PTHR45138">
    <property type="entry name" value="REGULATORY COMPONENTS OF SENSORY TRANSDUCTION SYSTEM"/>
    <property type="match status" value="1"/>
</dbReference>
<comment type="catalytic activity">
    <reaction evidence="2">
        <text>2 GTP = 3',3'-c-di-GMP + 2 diphosphate</text>
        <dbReference type="Rhea" id="RHEA:24898"/>
        <dbReference type="ChEBI" id="CHEBI:33019"/>
        <dbReference type="ChEBI" id="CHEBI:37565"/>
        <dbReference type="ChEBI" id="CHEBI:58805"/>
        <dbReference type="EC" id="2.7.7.65"/>
    </reaction>
</comment>
<dbReference type="InterPro" id="IPR050469">
    <property type="entry name" value="Diguanylate_Cyclase"/>
</dbReference>
<dbReference type="EMBL" id="BMYM01000001">
    <property type="protein sequence ID" value="GHD26151.1"/>
    <property type="molecule type" value="Genomic_DNA"/>
</dbReference>
<dbReference type="Gene3D" id="3.30.70.270">
    <property type="match status" value="1"/>
</dbReference>
<organism evidence="4 5">
    <name type="scientific">Parahalioglobus pacificus</name>
    <dbReference type="NCBI Taxonomy" id="930806"/>
    <lineage>
        <taxon>Bacteria</taxon>
        <taxon>Pseudomonadati</taxon>
        <taxon>Pseudomonadota</taxon>
        <taxon>Gammaproteobacteria</taxon>
        <taxon>Cellvibrionales</taxon>
        <taxon>Halieaceae</taxon>
        <taxon>Parahalioglobus</taxon>
    </lineage>
</organism>
<dbReference type="Proteomes" id="UP000644693">
    <property type="component" value="Unassembled WGS sequence"/>
</dbReference>
<keyword evidence="5" id="KW-1185">Reference proteome</keyword>
<feature type="domain" description="GGDEF" evidence="3">
    <location>
        <begin position="233"/>
        <end position="374"/>
    </location>
</feature>
<dbReference type="AlphaFoldDB" id="A0A918XCS8"/>
<dbReference type="RefSeq" id="WP_189474444.1">
    <property type="nucleotide sequence ID" value="NZ_BMYM01000001.1"/>
</dbReference>
<proteinExistence type="predicted"/>
<reference evidence="4" key="2">
    <citation type="submission" date="2020-09" db="EMBL/GenBank/DDBJ databases">
        <authorList>
            <person name="Sun Q."/>
            <person name="Kim S."/>
        </authorList>
    </citation>
    <scope>NUCLEOTIDE SEQUENCE</scope>
    <source>
        <strain evidence="4">KCTC 23430</strain>
    </source>
</reference>
<dbReference type="PANTHER" id="PTHR45138:SF9">
    <property type="entry name" value="DIGUANYLATE CYCLASE DGCM-RELATED"/>
    <property type="match status" value="1"/>
</dbReference>
<dbReference type="Pfam" id="PF00990">
    <property type="entry name" value="GGDEF"/>
    <property type="match status" value="1"/>
</dbReference>
<evidence type="ECO:0000256" key="1">
    <source>
        <dbReference type="ARBA" id="ARBA00012528"/>
    </source>
</evidence>
<dbReference type="SUPFAM" id="SSF55781">
    <property type="entry name" value="GAF domain-like"/>
    <property type="match status" value="1"/>
</dbReference>
<dbReference type="InterPro" id="IPR000160">
    <property type="entry name" value="GGDEF_dom"/>
</dbReference>
<dbReference type="NCBIfam" id="TIGR00254">
    <property type="entry name" value="GGDEF"/>
    <property type="match status" value="1"/>
</dbReference>
<comment type="caution">
    <text evidence="4">The sequence shown here is derived from an EMBL/GenBank/DDBJ whole genome shotgun (WGS) entry which is preliminary data.</text>
</comment>
<evidence type="ECO:0000256" key="2">
    <source>
        <dbReference type="ARBA" id="ARBA00034247"/>
    </source>
</evidence>
<dbReference type="CDD" id="cd01949">
    <property type="entry name" value="GGDEF"/>
    <property type="match status" value="1"/>
</dbReference>
<dbReference type="SMART" id="SM00267">
    <property type="entry name" value="GGDEF"/>
    <property type="match status" value="1"/>
</dbReference>
<accession>A0A918XCS8</accession>
<evidence type="ECO:0000313" key="4">
    <source>
        <dbReference type="EMBL" id="GHD26151.1"/>
    </source>
</evidence>
<dbReference type="PROSITE" id="PS50887">
    <property type="entry name" value="GGDEF"/>
    <property type="match status" value="1"/>
</dbReference>
<dbReference type="GO" id="GO:0052621">
    <property type="term" value="F:diguanylate cyclase activity"/>
    <property type="evidence" value="ECO:0007669"/>
    <property type="project" value="UniProtKB-EC"/>
</dbReference>
<protein>
    <recommendedName>
        <fullName evidence="1">diguanylate cyclase</fullName>
        <ecNumber evidence="1">2.7.7.65</ecNumber>
    </recommendedName>
</protein>